<feature type="transmembrane region" description="Helical" evidence="4">
    <location>
        <begin position="89"/>
        <end position="108"/>
    </location>
</feature>
<feature type="compositionally biased region" description="Basic and acidic residues" evidence="3">
    <location>
        <begin position="1"/>
        <end position="13"/>
    </location>
</feature>
<organism evidence="6 7">
    <name type="scientific">Oleoguttula mirabilis</name>
    <dbReference type="NCBI Taxonomy" id="1507867"/>
    <lineage>
        <taxon>Eukaryota</taxon>
        <taxon>Fungi</taxon>
        <taxon>Dikarya</taxon>
        <taxon>Ascomycota</taxon>
        <taxon>Pezizomycotina</taxon>
        <taxon>Dothideomycetes</taxon>
        <taxon>Dothideomycetidae</taxon>
        <taxon>Mycosphaerellales</taxon>
        <taxon>Teratosphaeriaceae</taxon>
        <taxon>Oleoguttula</taxon>
    </lineage>
</organism>
<dbReference type="InterPro" id="IPR011701">
    <property type="entry name" value="MFS"/>
</dbReference>
<feature type="region of interest" description="Disordered" evidence="3">
    <location>
        <begin position="1"/>
        <end position="39"/>
    </location>
</feature>
<feature type="transmembrane region" description="Helical" evidence="4">
    <location>
        <begin position="209"/>
        <end position="228"/>
    </location>
</feature>
<feature type="transmembrane region" description="Helical" evidence="4">
    <location>
        <begin position="120"/>
        <end position="139"/>
    </location>
</feature>
<feature type="transmembrane region" description="Helical" evidence="4">
    <location>
        <begin position="380"/>
        <end position="404"/>
    </location>
</feature>
<dbReference type="PROSITE" id="PS50850">
    <property type="entry name" value="MFS"/>
    <property type="match status" value="1"/>
</dbReference>
<dbReference type="InterPro" id="IPR036259">
    <property type="entry name" value="MFS_trans_sf"/>
</dbReference>
<dbReference type="InterPro" id="IPR020846">
    <property type="entry name" value="MFS_dom"/>
</dbReference>
<dbReference type="InterPro" id="IPR050327">
    <property type="entry name" value="Proton-linked_MCT"/>
</dbReference>
<evidence type="ECO:0000256" key="2">
    <source>
        <dbReference type="ARBA" id="ARBA00006727"/>
    </source>
</evidence>
<keyword evidence="7" id="KW-1185">Reference proteome</keyword>
<dbReference type="EMBL" id="JAVFHQ010000011">
    <property type="protein sequence ID" value="KAK4547460.1"/>
    <property type="molecule type" value="Genomic_DNA"/>
</dbReference>
<feature type="transmembrane region" description="Helical" evidence="4">
    <location>
        <begin position="290"/>
        <end position="311"/>
    </location>
</feature>
<sequence length="444" mass="46907">MELGDRAGREETMGRNPDVEDGTEPTEVTGQEQQPRDALPPTDGGYQAWLVLAGCFVINVFIWGFAFSFGVLQEYYTTHEPFASSPQGIPAIGTTATGLMYLLMPVYFLGLQRWPVLKRYSTWASLPVVAAALIGASFAQTVTQLIATQGVLYALGGNMLVAPTVTYLDEWFVRKKGLAIGIMWAGDGAGGVIMPIVLQALLSRYGFRVALRCIACAFVVLMAPLLVFTKARLPVPAASAVRPINTSFLMSPVFWVLQAFNVIQGTGYFLPSNYLPTYAQSIGLSSKFGSLTLVMVNLAAALGCVLTGALVDRVDVTAVILAISVGGAAAILAVWGVSTSIAPLCVFSLLYGVTAGSYSTTWAGMIKDVQRHDVNADANLVFGFLAAGRGVGAVVSGPLSAALIDSSGEATQGYGGAYRFLVVFAGCTTLVGGSSWFVRKAGWI</sequence>
<dbReference type="Proteomes" id="UP001324427">
    <property type="component" value="Unassembled WGS sequence"/>
</dbReference>
<feature type="transmembrane region" description="Helical" evidence="4">
    <location>
        <begin position="341"/>
        <end position="359"/>
    </location>
</feature>
<evidence type="ECO:0000313" key="7">
    <source>
        <dbReference type="Proteomes" id="UP001324427"/>
    </source>
</evidence>
<feature type="domain" description="Major facilitator superfamily (MFS) profile" evidence="5">
    <location>
        <begin position="253"/>
        <end position="444"/>
    </location>
</feature>
<keyword evidence="4" id="KW-0812">Transmembrane</keyword>
<proteinExistence type="inferred from homology"/>
<dbReference type="GO" id="GO:0016020">
    <property type="term" value="C:membrane"/>
    <property type="evidence" value="ECO:0007669"/>
    <property type="project" value="UniProtKB-SubCell"/>
</dbReference>
<evidence type="ECO:0000259" key="5">
    <source>
        <dbReference type="PROSITE" id="PS50850"/>
    </source>
</evidence>
<feature type="transmembrane region" description="Helical" evidence="4">
    <location>
        <begin position="180"/>
        <end position="203"/>
    </location>
</feature>
<feature type="transmembrane region" description="Helical" evidence="4">
    <location>
        <begin position="318"/>
        <end position="335"/>
    </location>
</feature>
<evidence type="ECO:0000313" key="6">
    <source>
        <dbReference type="EMBL" id="KAK4547460.1"/>
    </source>
</evidence>
<evidence type="ECO:0000256" key="3">
    <source>
        <dbReference type="SAM" id="MobiDB-lite"/>
    </source>
</evidence>
<gene>
    <name evidence="6" type="ORF">LTR36_001116</name>
</gene>
<protein>
    <recommendedName>
        <fullName evidence="5">Major facilitator superfamily (MFS) profile domain-containing protein</fullName>
    </recommendedName>
</protein>
<feature type="transmembrane region" description="Helical" evidence="4">
    <location>
        <begin position="248"/>
        <end position="270"/>
    </location>
</feature>
<dbReference type="Pfam" id="PF07690">
    <property type="entry name" value="MFS_1"/>
    <property type="match status" value="1"/>
</dbReference>
<name>A0AAV9JR51_9PEZI</name>
<dbReference type="SUPFAM" id="SSF103473">
    <property type="entry name" value="MFS general substrate transporter"/>
    <property type="match status" value="1"/>
</dbReference>
<evidence type="ECO:0000256" key="1">
    <source>
        <dbReference type="ARBA" id="ARBA00004141"/>
    </source>
</evidence>
<feature type="transmembrane region" description="Helical" evidence="4">
    <location>
        <begin position="48"/>
        <end position="69"/>
    </location>
</feature>
<comment type="subcellular location">
    <subcellularLocation>
        <location evidence="1">Membrane</location>
        <topology evidence="1">Multi-pass membrane protein</topology>
    </subcellularLocation>
</comment>
<dbReference type="PANTHER" id="PTHR11360:SF287">
    <property type="entry name" value="MFS MONOCARBOXYLATE TRANSPORTER"/>
    <property type="match status" value="1"/>
</dbReference>
<dbReference type="Gene3D" id="1.20.1250.20">
    <property type="entry name" value="MFS general substrate transporter like domains"/>
    <property type="match status" value="2"/>
</dbReference>
<comment type="similarity">
    <text evidence="2">Belongs to the major facilitator superfamily. Monocarboxylate porter (TC 2.A.1.13) family.</text>
</comment>
<keyword evidence="4" id="KW-1133">Transmembrane helix</keyword>
<dbReference type="PANTHER" id="PTHR11360">
    <property type="entry name" value="MONOCARBOXYLATE TRANSPORTER"/>
    <property type="match status" value="1"/>
</dbReference>
<dbReference type="GO" id="GO:0022857">
    <property type="term" value="F:transmembrane transporter activity"/>
    <property type="evidence" value="ECO:0007669"/>
    <property type="project" value="InterPro"/>
</dbReference>
<accession>A0AAV9JR51</accession>
<evidence type="ECO:0000256" key="4">
    <source>
        <dbReference type="SAM" id="Phobius"/>
    </source>
</evidence>
<comment type="caution">
    <text evidence="6">The sequence shown here is derived from an EMBL/GenBank/DDBJ whole genome shotgun (WGS) entry which is preliminary data.</text>
</comment>
<dbReference type="AlphaFoldDB" id="A0AAV9JR51"/>
<reference evidence="6 7" key="1">
    <citation type="submission" date="2021-11" db="EMBL/GenBank/DDBJ databases">
        <title>Black yeast isolated from Biological Soil Crust.</title>
        <authorList>
            <person name="Kurbessoian T."/>
        </authorList>
    </citation>
    <scope>NUCLEOTIDE SEQUENCE [LARGE SCALE GENOMIC DNA]</scope>
    <source>
        <strain evidence="6 7">CCFEE 5522</strain>
    </source>
</reference>
<feature type="transmembrane region" description="Helical" evidence="4">
    <location>
        <begin position="416"/>
        <end position="438"/>
    </location>
</feature>
<keyword evidence="4" id="KW-0472">Membrane</keyword>